<evidence type="ECO:0000313" key="15">
    <source>
        <dbReference type="EMBL" id="VAX37704.1"/>
    </source>
</evidence>
<dbReference type="Gene3D" id="3.40.630.10">
    <property type="entry name" value="Zn peptidases"/>
    <property type="match status" value="1"/>
</dbReference>
<keyword evidence="6" id="KW-0479">Metal-binding</keyword>
<organism evidence="15">
    <name type="scientific">hydrothermal vent metagenome</name>
    <dbReference type="NCBI Taxonomy" id="652676"/>
    <lineage>
        <taxon>unclassified sequences</taxon>
        <taxon>metagenomes</taxon>
        <taxon>ecological metagenomes</taxon>
    </lineage>
</organism>
<dbReference type="Pfam" id="PF00246">
    <property type="entry name" value="Peptidase_M14"/>
    <property type="match status" value="1"/>
</dbReference>
<dbReference type="Pfam" id="PF02244">
    <property type="entry name" value="Propep_M14"/>
    <property type="match status" value="1"/>
</dbReference>
<dbReference type="SUPFAM" id="SSF54897">
    <property type="entry name" value="Protease propeptides/inhibitors"/>
    <property type="match status" value="1"/>
</dbReference>
<keyword evidence="4" id="KW-0121">Carboxypeptidase</keyword>
<evidence type="ECO:0000256" key="7">
    <source>
        <dbReference type="ARBA" id="ARBA00022729"/>
    </source>
</evidence>
<keyword evidence="12" id="KW-0865">Zymogen</keyword>
<protein>
    <recommendedName>
        <fullName evidence="14">Peptidase M14 domain-containing protein</fullName>
    </recommendedName>
</protein>
<comment type="similarity">
    <text evidence="3">Belongs to the peptidase M14 family.</text>
</comment>
<dbReference type="AlphaFoldDB" id="A0A3B1DNN1"/>
<evidence type="ECO:0000256" key="3">
    <source>
        <dbReference type="ARBA" id="ARBA00005988"/>
    </source>
</evidence>
<keyword evidence="7" id="KW-0732">Signal</keyword>
<evidence type="ECO:0000256" key="9">
    <source>
        <dbReference type="ARBA" id="ARBA00022833"/>
    </source>
</evidence>
<comment type="cofactor">
    <cofactor evidence="1">
        <name>Zn(2+)</name>
        <dbReference type="ChEBI" id="CHEBI:29105"/>
    </cofactor>
</comment>
<keyword evidence="13" id="KW-1015">Disulfide bond</keyword>
<feature type="non-terminal residue" evidence="15">
    <location>
        <position position="185"/>
    </location>
</feature>
<evidence type="ECO:0000256" key="10">
    <source>
        <dbReference type="ARBA" id="ARBA00023026"/>
    </source>
</evidence>
<feature type="domain" description="Peptidase M14" evidence="14">
    <location>
        <begin position="114"/>
        <end position="185"/>
    </location>
</feature>
<evidence type="ECO:0000256" key="6">
    <source>
        <dbReference type="ARBA" id="ARBA00022723"/>
    </source>
</evidence>
<evidence type="ECO:0000256" key="5">
    <source>
        <dbReference type="ARBA" id="ARBA00022670"/>
    </source>
</evidence>
<dbReference type="SUPFAM" id="SSF53187">
    <property type="entry name" value="Zn-dependent exopeptidases"/>
    <property type="match status" value="1"/>
</dbReference>
<evidence type="ECO:0000256" key="1">
    <source>
        <dbReference type="ARBA" id="ARBA00001947"/>
    </source>
</evidence>
<evidence type="ECO:0000256" key="4">
    <source>
        <dbReference type="ARBA" id="ARBA00022645"/>
    </source>
</evidence>
<keyword evidence="5" id="KW-0645">Protease</keyword>
<proteinExistence type="inferred from homology"/>
<evidence type="ECO:0000259" key="14">
    <source>
        <dbReference type="PROSITE" id="PS52035"/>
    </source>
</evidence>
<keyword evidence="11" id="KW-0482">Metalloprotease</keyword>
<evidence type="ECO:0000256" key="12">
    <source>
        <dbReference type="ARBA" id="ARBA00023145"/>
    </source>
</evidence>
<keyword evidence="9" id="KW-0862">Zinc</keyword>
<dbReference type="InterPro" id="IPR036990">
    <property type="entry name" value="M14A-like_propep"/>
</dbReference>
<evidence type="ECO:0000256" key="2">
    <source>
        <dbReference type="ARBA" id="ARBA00003091"/>
    </source>
</evidence>
<dbReference type="PROSITE" id="PS52035">
    <property type="entry name" value="PEPTIDASE_M14"/>
    <property type="match status" value="1"/>
</dbReference>
<dbReference type="Gene3D" id="3.30.70.340">
    <property type="entry name" value="Metallocarboxypeptidase-like"/>
    <property type="match status" value="1"/>
</dbReference>
<dbReference type="GO" id="GO:0008270">
    <property type="term" value="F:zinc ion binding"/>
    <property type="evidence" value="ECO:0007669"/>
    <property type="project" value="InterPro"/>
</dbReference>
<dbReference type="GO" id="GO:0004181">
    <property type="term" value="F:metallocarboxypeptidase activity"/>
    <property type="evidence" value="ECO:0007669"/>
    <property type="project" value="InterPro"/>
</dbReference>
<evidence type="ECO:0000256" key="13">
    <source>
        <dbReference type="ARBA" id="ARBA00023157"/>
    </source>
</evidence>
<accession>A0A3B1DNN1</accession>
<dbReference type="InterPro" id="IPR000834">
    <property type="entry name" value="Peptidase_M14"/>
</dbReference>
<keyword evidence="8" id="KW-0378">Hydrolase</keyword>
<dbReference type="InterPro" id="IPR003146">
    <property type="entry name" value="M14A_act_pep"/>
</dbReference>
<gene>
    <name evidence="15" type="ORF">MNBD_PLANCTO03-1278</name>
</gene>
<dbReference type="GO" id="GO:0005615">
    <property type="term" value="C:extracellular space"/>
    <property type="evidence" value="ECO:0007669"/>
    <property type="project" value="TreeGrafter"/>
</dbReference>
<dbReference type="PANTHER" id="PTHR11705:SF143">
    <property type="entry name" value="SLL0236 PROTEIN"/>
    <property type="match status" value="1"/>
</dbReference>
<keyword evidence="10" id="KW-0843">Virulence</keyword>
<dbReference type="EMBL" id="UOGK01000114">
    <property type="protein sequence ID" value="VAX37704.1"/>
    <property type="molecule type" value="Genomic_DNA"/>
</dbReference>
<comment type="function">
    <text evidence="2">Extracellular metalloprotease that contributes to pathogenicity.</text>
</comment>
<name>A0A3B1DNN1_9ZZZZ</name>
<dbReference type="PANTHER" id="PTHR11705">
    <property type="entry name" value="PROTEASE FAMILY M14 CARBOXYPEPTIDASE A,B"/>
    <property type="match status" value="1"/>
</dbReference>
<dbReference type="GO" id="GO:0006508">
    <property type="term" value="P:proteolysis"/>
    <property type="evidence" value="ECO:0007669"/>
    <property type="project" value="UniProtKB-KW"/>
</dbReference>
<evidence type="ECO:0000256" key="11">
    <source>
        <dbReference type="ARBA" id="ARBA00023049"/>
    </source>
</evidence>
<reference evidence="15" key="1">
    <citation type="submission" date="2018-06" db="EMBL/GenBank/DDBJ databases">
        <authorList>
            <person name="Zhirakovskaya E."/>
        </authorList>
    </citation>
    <scope>NUCLEOTIDE SEQUENCE</scope>
</reference>
<evidence type="ECO:0000256" key="8">
    <source>
        <dbReference type="ARBA" id="ARBA00022801"/>
    </source>
</evidence>
<sequence length="185" mass="20023">MRHIVMLVIATAAAIVVAQPLATEPVTRYDGHKLVGVELHTPEAVRTMQALGADQWSHHISVGVPTDYLVSPEQLAVLDATGLVYQVRVDDMQVLIDAENARLRAGGGRAWFDDFKDLAAINDYLDVLAAANPGIASVFEVGLSIEGRPVRALRIANDDFGEPGCKPAMLFNACQHAREWVAPMV</sequence>